<accession>A0AAV2T8T3</accession>
<comment type="caution">
    <text evidence="1">The sequence shown here is derived from an EMBL/GenBank/DDBJ whole genome shotgun (WGS) entry which is preliminary data.</text>
</comment>
<feature type="non-terminal residue" evidence="1">
    <location>
        <position position="1"/>
    </location>
</feature>
<evidence type="ECO:0000313" key="2">
    <source>
        <dbReference type="Proteomes" id="UP001497525"/>
    </source>
</evidence>
<gene>
    <name evidence="1" type="ORF">CDAUBV1_LOCUS7131</name>
</gene>
<dbReference type="Proteomes" id="UP001497525">
    <property type="component" value="Unassembled WGS sequence"/>
</dbReference>
<evidence type="ECO:0000313" key="1">
    <source>
        <dbReference type="EMBL" id="CAL5133917.1"/>
    </source>
</evidence>
<organism evidence="1 2">
    <name type="scientific">Calicophoron daubneyi</name>
    <name type="common">Rumen fluke</name>
    <name type="synonym">Paramphistomum daubneyi</name>
    <dbReference type="NCBI Taxonomy" id="300641"/>
    <lineage>
        <taxon>Eukaryota</taxon>
        <taxon>Metazoa</taxon>
        <taxon>Spiralia</taxon>
        <taxon>Lophotrochozoa</taxon>
        <taxon>Platyhelminthes</taxon>
        <taxon>Trematoda</taxon>
        <taxon>Digenea</taxon>
        <taxon>Plagiorchiida</taxon>
        <taxon>Pronocephalata</taxon>
        <taxon>Paramphistomoidea</taxon>
        <taxon>Paramphistomidae</taxon>
        <taxon>Calicophoron</taxon>
    </lineage>
</organism>
<reference evidence="1" key="1">
    <citation type="submission" date="2024-06" db="EMBL/GenBank/DDBJ databases">
        <authorList>
            <person name="Liu X."/>
            <person name="Lenzi L."/>
            <person name="Haldenby T S."/>
            <person name="Uol C."/>
        </authorList>
    </citation>
    <scope>NUCLEOTIDE SEQUENCE</scope>
</reference>
<sequence>LTIEGLVNKLAPNCTGVSNDRTECIENLTALVVADKQFGPSALRVQLHTNVTNENLEPVTGSLFFVRNPSGDERTALKSRLVGLYGNALDVR</sequence>
<protein>
    <submittedName>
        <fullName evidence="1">Uncharacterized protein</fullName>
    </submittedName>
</protein>
<proteinExistence type="predicted"/>
<dbReference type="EMBL" id="CAXLJL010000164">
    <property type="protein sequence ID" value="CAL5133917.1"/>
    <property type="molecule type" value="Genomic_DNA"/>
</dbReference>
<dbReference type="AlphaFoldDB" id="A0AAV2T8T3"/>
<name>A0AAV2T8T3_CALDB</name>
<feature type="non-terminal residue" evidence="1">
    <location>
        <position position="92"/>
    </location>
</feature>